<proteinExistence type="predicted"/>
<sequence>PAVVASSASPGVVGEQN</sequence>
<dbReference type="Proteomes" id="UP000265520">
    <property type="component" value="Unassembled WGS sequence"/>
</dbReference>
<evidence type="ECO:0000313" key="1">
    <source>
        <dbReference type="EMBL" id="MCI83123.1"/>
    </source>
</evidence>
<dbReference type="EMBL" id="LXQA011059567">
    <property type="protein sequence ID" value="MCI83123.1"/>
    <property type="molecule type" value="Genomic_DNA"/>
</dbReference>
<dbReference type="AlphaFoldDB" id="A0A392V6T1"/>
<evidence type="ECO:0000313" key="2">
    <source>
        <dbReference type="Proteomes" id="UP000265520"/>
    </source>
</evidence>
<keyword evidence="2" id="KW-1185">Reference proteome</keyword>
<organism evidence="1 2">
    <name type="scientific">Trifolium medium</name>
    <dbReference type="NCBI Taxonomy" id="97028"/>
    <lineage>
        <taxon>Eukaryota</taxon>
        <taxon>Viridiplantae</taxon>
        <taxon>Streptophyta</taxon>
        <taxon>Embryophyta</taxon>
        <taxon>Tracheophyta</taxon>
        <taxon>Spermatophyta</taxon>
        <taxon>Magnoliopsida</taxon>
        <taxon>eudicotyledons</taxon>
        <taxon>Gunneridae</taxon>
        <taxon>Pentapetalae</taxon>
        <taxon>rosids</taxon>
        <taxon>fabids</taxon>
        <taxon>Fabales</taxon>
        <taxon>Fabaceae</taxon>
        <taxon>Papilionoideae</taxon>
        <taxon>50 kb inversion clade</taxon>
        <taxon>NPAAA clade</taxon>
        <taxon>Hologalegina</taxon>
        <taxon>IRL clade</taxon>
        <taxon>Trifolieae</taxon>
        <taxon>Trifolium</taxon>
    </lineage>
</organism>
<feature type="non-terminal residue" evidence="1">
    <location>
        <position position="1"/>
    </location>
</feature>
<reference evidence="1 2" key="1">
    <citation type="journal article" date="2018" name="Front. Plant Sci.">
        <title>Red Clover (Trifolium pratense) and Zigzag Clover (T. medium) - A Picture of Genomic Similarities and Differences.</title>
        <authorList>
            <person name="Dluhosova J."/>
            <person name="Istvanek J."/>
            <person name="Nedelnik J."/>
            <person name="Repkova J."/>
        </authorList>
    </citation>
    <scope>NUCLEOTIDE SEQUENCE [LARGE SCALE GENOMIC DNA]</scope>
    <source>
        <strain evidence="2">cv. 10/8</strain>
        <tissue evidence="1">Leaf</tissue>
    </source>
</reference>
<comment type="caution">
    <text evidence="1">The sequence shown here is derived from an EMBL/GenBank/DDBJ whole genome shotgun (WGS) entry which is preliminary data.</text>
</comment>
<name>A0A392V6T1_9FABA</name>
<protein>
    <submittedName>
        <fullName evidence="1">Uncharacterized protein</fullName>
    </submittedName>
</protein>
<accession>A0A392V6T1</accession>